<keyword evidence="2" id="KW-1185">Reference proteome</keyword>
<dbReference type="PIRSF" id="PIRSF009120">
    <property type="entry name" value="UCP009120_prtse"/>
    <property type="match status" value="1"/>
</dbReference>
<organism evidence="1 2">
    <name type="scientific">Sandaracinobacteroides saxicola</name>
    <dbReference type="NCBI Taxonomy" id="2759707"/>
    <lineage>
        <taxon>Bacteria</taxon>
        <taxon>Pseudomonadati</taxon>
        <taxon>Pseudomonadota</taxon>
        <taxon>Alphaproteobacteria</taxon>
        <taxon>Sphingomonadales</taxon>
        <taxon>Sphingosinicellaceae</taxon>
        <taxon>Sandaracinobacteroides</taxon>
    </lineage>
</organism>
<accession>A0A7G5IIX7</accession>
<name>A0A7G5IIX7_9SPHN</name>
<dbReference type="SUPFAM" id="SSF56235">
    <property type="entry name" value="N-terminal nucleophile aminohydrolases (Ntn hydrolases)"/>
    <property type="match status" value="1"/>
</dbReference>
<dbReference type="Gene3D" id="3.60.20.10">
    <property type="entry name" value="Glutamine Phosphoribosylpyrophosphate, subunit 1, domain 1"/>
    <property type="match status" value="1"/>
</dbReference>
<protein>
    <submittedName>
        <fullName evidence="1">Peptidase</fullName>
    </submittedName>
</protein>
<reference evidence="1 2" key="1">
    <citation type="submission" date="2020-07" db="EMBL/GenBank/DDBJ databases">
        <title>Complete genome sequence for Sandaracinobacter sp. M6.</title>
        <authorList>
            <person name="Tang Y."/>
            <person name="Liu Q."/>
            <person name="Guo Z."/>
            <person name="Lei P."/>
            <person name="Huang B."/>
        </authorList>
    </citation>
    <scope>NUCLEOTIDE SEQUENCE [LARGE SCALE GENOMIC DNA]</scope>
    <source>
        <strain evidence="1 2">M6</strain>
    </source>
</reference>
<dbReference type="InterPro" id="IPR029055">
    <property type="entry name" value="Ntn_hydrolases_N"/>
</dbReference>
<dbReference type="EMBL" id="CP059851">
    <property type="protein sequence ID" value="QMW23319.1"/>
    <property type="molecule type" value="Genomic_DNA"/>
</dbReference>
<dbReference type="Proteomes" id="UP000515292">
    <property type="component" value="Chromosome"/>
</dbReference>
<dbReference type="InterPro" id="IPR016545">
    <property type="entry name" value="UCP009120_prtse"/>
</dbReference>
<dbReference type="RefSeq" id="WP_182297063.1">
    <property type="nucleotide sequence ID" value="NZ_CP059851.1"/>
</dbReference>
<dbReference type="KEGG" id="sand:H3309_02085"/>
<proteinExistence type="predicted"/>
<gene>
    <name evidence="1" type="ORF">H3309_02085</name>
</gene>
<sequence length="247" mass="26515">MTYCMGLLVKEGLVMLADTRTNAGIDNVNVYRKLRVYGEPGKRIIGIAASGSLSTTQAAINRLQEGVHLPGDPDTVHYIETAPTMFKVAQIVGVALAEARSAIESTVNQADVSIDVTLLVGGSIGGAAPRLFLVYPEGNCIECGMDTPYLQIGENKYGKPILDRLLSYRTGLAEAVKIGLISMNSTMRSNLAVGLPIDMLVLRPGQSVAATHRIAEDDPYYMELGARWLKALREAQADIPAPPYALP</sequence>
<dbReference type="AlphaFoldDB" id="A0A7G5IIX7"/>
<evidence type="ECO:0000313" key="1">
    <source>
        <dbReference type="EMBL" id="QMW23319.1"/>
    </source>
</evidence>
<evidence type="ECO:0000313" key="2">
    <source>
        <dbReference type="Proteomes" id="UP000515292"/>
    </source>
</evidence>